<accession>A0A9W8J6C8</accession>
<dbReference type="OrthoDB" id="2322499at2759"/>
<dbReference type="EMBL" id="JANBPK010001038">
    <property type="protein sequence ID" value="KAJ2927119.1"/>
    <property type="molecule type" value="Genomic_DNA"/>
</dbReference>
<dbReference type="Proteomes" id="UP001140091">
    <property type="component" value="Unassembled WGS sequence"/>
</dbReference>
<reference evidence="1" key="1">
    <citation type="submission" date="2022-06" db="EMBL/GenBank/DDBJ databases">
        <title>Genome Sequence of Candolleomyces eurysporus.</title>
        <authorList>
            <person name="Buettner E."/>
        </authorList>
    </citation>
    <scope>NUCLEOTIDE SEQUENCE</scope>
    <source>
        <strain evidence="1">VTCC 930004</strain>
    </source>
</reference>
<comment type="caution">
    <text evidence="1">The sequence shown here is derived from an EMBL/GenBank/DDBJ whole genome shotgun (WGS) entry which is preliminary data.</text>
</comment>
<gene>
    <name evidence="1" type="ORF">H1R20_g10019</name>
</gene>
<evidence type="ECO:0000313" key="2">
    <source>
        <dbReference type="Proteomes" id="UP001140091"/>
    </source>
</evidence>
<dbReference type="AlphaFoldDB" id="A0A9W8J6C8"/>
<evidence type="ECO:0000313" key="1">
    <source>
        <dbReference type="EMBL" id="KAJ2927119.1"/>
    </source>
</evidence>
<keyword evidence="2" id="KW-1185">Reference proteome</keyword>
<sequence length="361" mass="41340">MVVHSEWEETKIDWLIFMEAIRNITERSARGQRFEALVRTQIVPLYSRYVLSQPPKAVPPTLPEVVLMEEILPILGNHVLTQVPQDSGGIFDNVFAQFSEFVAKWNSEREEVLMQALRKSTVYACKDVPEGVLSYASTVFSCRKCGDVLTYPTLFVHECFLRLTCPNPAGLISKKTRWKQEAELPALGGVLAQEAFDEIAHDVFQDARSWQPGSNLVFSDAGYHHTVVVLDLLGLERTTTTEELRQFDPYLECRCECFKRSKGVTMGWMEALKYCKGSHSYEGSFAVAVADKRGRRTGTWQQIQYKSLCPLCQQWQDDPREDVIWHYKEHGCSEAGAQAFDSWAWKEEMDFAEWIIDPAFE</sequence>
<name>A0A9W8J6C8_9AGAR</name>
<feature type="non-terminal residue" evidence="1">
    <location>
        <position position="1"/>
    </location>
</feature>
<protein>
    <submittedName>
        <fullName evidence="1">Uncharacterized protein</fullName>
    </submittedName>
</protein>
<organism evidence="1 2">
    <name type="scientific">Candolleomyces eurysporus</name>
    <dbReference type="NCBI Taxonomy" id="2828524"/>
    <lineage>
        <taxon>Eukaryota</taxon>
        <taxon>Fungi</taxon>
        <taxon>Dikarya</taxon>
        <taxon>Basidiomycota</taxon>
        <taxon>Agaricomycotina</taxon>
        <taxon>Agaricomycetes</taxon>
        <taxon>Agaricomycetidae</taxon>
        <taxon>Agaricales</taxon>
        <taxon>Agaricineae</taxon>
        <taxon>Psathyrellaceae</taxon>
        <taxon>Candolleomyces</taxon>
    </lineage>
</organism>
<proteinExistence type="predicted"/>